<comment type="caution">
    <text evidence="1">The sequence shown here is derived from an EMBL/GenBank/DDBJ whole genome shotgun (WGS) entry which is preliminary data.</text>
</comment>
<evidence type="ECO:0000313" key="1">
    <source>
        <dbReference type="EMBL" id="KAJ3555145.1"/>
    </source>
</evidence>
<keyword evidence="2" id="KW-1185">Reference proteome</keyword>
<name>A0ACC1T7Z5_9APHY</name>
<dbReference type="EMBL" id="JANHOG010000361">
    <property type="protein sequence ID" value="KAJ3555145.1"/>
    <property type="molecule type" value="Genomic_DNA"/>
</dbReference>
<sequence length="689" mass="77467">MQVWAATFDVDSIAELEDEGLKLLDHDARTKVERFYQRIDSFSKRIGRLFADQDPIARARHSSALDDVRDHSGAQAVHRLNEPIGYNITHDNGVIAMAFASGSDLHPDPPAYRIGVDVMKLSLPRRTTYAGFVETVGDQLTGLEQRTLLPEPPLESSEALRRFYLIWTLKEAYTKALGLGLGFDFKRIEYDVPNDVVRIDGVRPVGWEFVRFDINRSDQDTYVGVVARYVGEKDTGEGECKVERRPPGEWLKVYDAAHCVAATVATAVADACARDYSRSIKRDRCASAACWVAQVFFVSTNQDTTQSITSVAYRQLTRQNAATCGLEIAEDLCRRRRPYEALPYLDKAMRDPRNLDAWVQAAFLAPTLDDSTQLLECAEKQGRKLLQKDLGSDCFDDDGDCVGRFWSVLETRPYMRVLQALVRIHVENAQYGKAADVCIEMLRLCPGDNMGQRDWLGALLARAGRCTEALSYSQAWLEDSTSHPDGKAPPSQTPLTPEHIERLSRFTKADIPYSAALAAFKLWGNCELARQYLLIGARLNSQVLLKILAKIDRPKSLSNAARELNSTEDAHDYLWLAQDAWMEEDVWKWANDQQDAKACVMKPCSRDGCDAVEQKVAQFKRCGACHQVWYCSTACQKQDWKKHKPACKQREQMKQFMRSIALGKPAKTPAPFTGAAADFAEGGMSSRWF</sequence>
<accession>A0ACC1T7Z5</accession>
<evidence type="ECO:0000313" key="2">
    <source>
        <dbReference type="Proteomes" id="UP001148662"/>
    </source>
</evidence>
<reference evidence="1" key="1">
    <citation type="submission" date="2022-07" db="EMBL/GenBank/DDBJ databases">
        <title>Genome Sequence of Phlebia brevispora.</title>
        <authorList>
            <person name="Buettner E."/>
        </authorList>
    </citation>
    <scope>NUCLEOTIDE SEQUENCE</scope>
    <source>
        <strain evidence="1">MPL23</strain>
    </source>
</reference>
<organism evidence="1 2">
    <name type="scientific">Phlebia brevispora</name>
    <dbReference type="NCBI Taxonomy" id="194682"/>
    <lineage>
        <taxon>Eukaryota</taxon>
        <taxon>Fungi</taxon>
        <taxon>Dikarya</taxon>
        <taxon>Basidiomycota</taxon>
        <taxon>Agaricomycotina</taxon>
        <taxon>Agaricomycetes</taxon>
        <taxon>Polyporales</taxon>
        <taxon>Meruliaceae</taxon>
        <taxon>Phlebia</taxon>
    </lineage>
</organism>
<dbReference type="Proteomes" id="UP001148662">
    <property type="component" value="Unassembled WGS sequence"/>
</dbReference>
<gene>
    <name evidence="1" type="ORF">NM688_g2741</name>
</gene>
<proteinExistence type="predicted"/>
<protein>
    <submittedName>
        <fullName evidence="1">Uncharacterized protein</fullName>
    </submittedName>
</protein>